<evidence type="ECO:0000313" key="14">
    <source>
        <dbReference type="EMBL" id="CAD7257982.1"/>
    </source>
</evidence>
<keyword evidence="7 13" id="KW-1133">Transmembrane helix</keyword>
<evidence type="ECO:0000256" key="2">
    <source>
        <dbReference type="ARBA" id="ARBA00006375"/>
    </source>
</evidence>
<dbReference type="SUPFAM" id="SSF103506">
    <property type="entry name" value="Mitochondrial carrier"/>
    <property type="match status" value="1"/>
</dbReference>
<comment type="similarity">
    <text evidence="2 11">Belongs to the mitochondrial carrier (TC 2.A.29) family.</text>
</comment>
<evidence type="ECO:0000256" key="5">
    <source>
        <dbReference type="ARBA" id="ARBA00022737"/>
    </source>
</evidence>
<name>A0A7R9FXD6_TIMSH</name>
<dbReference type="Pfam" id="PF00153">
    <property type="entry name" value="Mito_carr"/>
    <property type="match status" value="3"/>
</dbReference>
<reference evidence="14" key="1">
    <citation type="submission" date="2020-11" db="EMBL/GenBank/DDBJ databases">
        <authorList>
            <person name="Tran Van P."/>
        </authorList>
    </citation>
    <scope>NUCLEOTIDE SEQUENCE</scope>
</reference>
<feature type="transmembrane region" description="Helical" evidence="13">
    <location>
        <begin position="81"/>
        <end position="106"/>
    </location>
</feature>
<keyword evidence="4 10" id="KW-0812">Transmembrane</keyword>
<dbReference type="InterPro" id="IPR023395">
    <property type="entry name" value="MCP_dom_sf"/>
</dbReference>
<dbReference type="Gene3D" id="1.50.40.10">
    <property type="entry name" value="Mitochondrial carrier domain"/>
    <property type="match status" value="1"/>
</dbReference>
<dbReference type="GO" id="GO:0005743">
    <property type="term" value="C:mitochondrial inner membrane"/>
    <property type="evidence" value="ECO:0007669"/>
    <property type="project" value="UniProtKB-SubCell"/>
</dbReference>
<dbReference type="AlphaFoldDB" id="A0A7R9FXD6"/>
<feature type="compositionally biased region" description="Polar residues" evidence="12">
    <location>
        <begin position="14"/>
        <end position="27"/>
    </location>
</feature>
<evidence type="ECO:0000256" key="11">
    <source>
        <dbReference type="RuleBase" id="RU000488"/>
    </source>
</evidence>
<dbReference type="PANTHER" id="PTHR45928:SF1">
    <property type="entry name" value="RE38146P"/>
    <property type="match status" value="1"/>
</dbReference>
<evidence type="ECO:0000256" key="9">
    <source>
        <dbReference type="ARBA" id="ARBA00023136"/>
    </source>
</evidence>
<keyword evidence="9 10" id="KW-0472">Membrane</keyword>
<dbReference type="FunFam" id="1.50.40.10:FF:000039">
    <property type="entry name" value="Solute carrier family 25 member 35"/>
    <property type="match status" value="1"/>
</dbReference>
<feature type="repeat" description="Solcar" evidence="10">
    <location>
        <begin position="293"/>
        <end position="384"/>
    </location>
</feature>
<evidence type="ECO:0000256" key="3">
    <source>
        <dbReference type="ARBA" id="ARBA00022448"/>
    </source>
</evidence>
<gene>
    <name evidence="14" type="ORF">TSIB3V08_LOCUS2227</name>
</gene>
<evidence type="ECO:0008006" key="15">
    <source>
        <dbReference type="Google" id="ProtNLM"/>
    </source>
</evidence>
<evidence type="ECO:0000256" key="12">
    <source>
        <dbReference type="SAM" id="MobiDB-lite"/>
    </source>
</evidence>
<accession>A0A7R9FXD6</accession>
<evidence type="ECO:0000256" key="7">
    <source>
        <dbReference type="ARBA" id="ARBA00022989"/>
    </source>
</evidence>
<organism evidence="14">
    <name type="scientific">Timema shepardi</name>
    <name type="common">Walking stick</name>
    <dbReference type="NCBI Taxonomy" id="629360"/>
    <lineage>
        <taxon>Eukaryota</taxon>
        <taxon>Metazoa</taxon>
        <taxon>Ecdysozoa</taxon>
        <taxon>Arthropoda</taxon>
        <taxon>Hexapoda</taxon>
        <taxon>Insecta</taxon>
        <taxon>Pterygota</taxon>
        <taxon>Neoptera</taxon>
        <taxon>Polyneoptera</taxon>
        <taxon>Phasmatodea</taxon>
        <taxon>Timematodea</taxon>
        <taxon>Timematoidea</taxon>
        <taxon>Timematidae</taxon>
        <taxon>Timema</taxon>
    </lineage>
</organism>
<feature type="repeat" description="Solcar" evidence="10">
    <location>
        <begin position="190"/>
        <end position="283"/>
    </location>
</feature>
<evidence type="ECO:0000256" key="4">
    <source>
        <dbReference type="ARBA" id="ARBA00022692"/>
    </source>
</evidence>
<dbReference type="PROSITE" id="PS50920">
    <property type="entry name" value="SOLCAR"/>
    <property type="match status" value="3"/>
</dbReference>
<keyword evidence="8" id="KW-0496">Mitochondrion</keyword>
<keyword evidence="3 11" id="KW-0813">Transport</keyword>
<dbReference type="PANTHER" id="PTHR45928">
    <property type="entry name" value="RE38146P"/>
    <property type="match status" value="1"/>
</dbReference>
<feature type="repeat" description="Solcar" evidence="10">
    <location>
        <begin position="91"/>
        <end position="180"/>
    </location>
</feature>
<comment type="subcellular location">
    <subcellularLocation>
        <location evidence="1">Mitochondrion inner membrane</location>
        <topology evidence="1">Multi-pass membrane protein</topology>
    </subcellularLocation>
</comment>
<evidence type="ECO:0000256" key="13">
    <source>
        <dbReference type="SAM" id="Phobius"/>
    </source>
</evidence>
<evidence type="ECO:0000256" key="6">
    <source>
        <dbReference type="ARBA" id="ARBA00022792"/>
    </source>
</evidence>
<feature type="region of interest" description="Disordered" evidence="12">
    <location>
        <begin position="1"/>
        <end position="34"/>
    </location>
</feature>
<dbReference type="InterPro" id="IPR051508">
    <property type="entry name" value="Mito_Carrier_Antiporter"/>
</dbReference>
<evidence type="ECO:0000256" key="10">
    <source>
        <dbReference type="PROSITE-ProRule" id="PRU00282"/>
    </source>
</evidence>
<evidence type="ECO:0000256" key="1">
    <source>
        <dbReference type="ARBA" id="ARBA00004448"/>
    </source>
</evidence>
<evidence type="ECO:0000256" key="8">
    <source>
        <dbReference type="ARBA" id="ARBA00023128"/>
    </source>
</evidence>
<proteinExistence type="inferred from homology"/>
<keyword evidence="6" id="KW-0999">Mitochondrion inner membrane</keyword>
<protein>
    <recommendedName>
        <fullName evidence="15">Solute carrier family 25 member 35</fullName>
    </recommendedName>
</protein>
<sequence length="393" mass="43937">MNPHLRGGRVENNLGKTTPSSPDQDSNLDLPVLSSRDKHDKRPLTVCLVYVSWEQVKWNYKKPRDWWTGLMRRSLPTSYLAFNYFVIQIIMEFMLGGVAAMGAGFFTNPLEVIKTRLQLQGELQARGLYTVHYKNFFHAFYAVAKADGVMALQKGLVPALWYQLFLNGVRLGAYQFAEKRGWTHTLEGDISVLKCVYVGVVAGCAGAFAGSPFYLVKTHLQSQAAESIAVGHQHHHTGTFTALAGIYRQHGIVGLWRGNMGAMPRSAVASSTQLVSFSISKKFLIAQGLFPDDSLMNTFVASMFSGLVITVCITPFDVVMTRLYNQGVNAEGKGLLYRGVVDCFLKIGRFEGFLGFYKGFVPTYSRMGPHTMLCFVFWDALKNIEENVYKRKS</sequence>
<dbReference type="EMBL" id="OC000656">
    <property type="protein sequence ID" value="CAD7257982.1"/>
    <property type="molecule type" value="Genomic_DNA"/>
</dbReference>
<keyword evidence="5" id="KW-0677">Repeat</keyword>
<dbReference type="InterPro" id="IPR018108">
    <property type="entry name" value="MCP_transmembrane"/>
</dbReference>